<dbReference type="InterPro" id="IPR019374">
    <property type="entry name" value="Ribosomal_mS22"/>
</dbReference>
<accession>A0AAN9Z0W4</accession>
<name>A0AAN9Z0W4_9ORTH</name>
<organism evidence="1 2">
    <name type="scientific">Gryllus longicercus</name>
    <dbReference type="NCBI Taxonomy" id="2509291"/>
    <lineage>
        <taxon>Eukaryota</taxon>
        <taxon>Metazoa</taxon>
        <taxon>Ecdysozoa</taxon>
        <taxon>Arthropoda</taxon>
        <taxon>Hexapoda</taxon>
        <taxon>Insecta</taxon>
        <taxon>Pterygota</taxon>
        <taxon>Neoptera</taxon>
        <taxon>Polyneoptera</taxon>
        <taxon>Orthoptera</taxon>
        <taxon>Ensifera</taxon>
        <taxon>Gryllidea</taxon>
        <taxon>Grylloidea</taxon>
        <taxon>Gryllidae</taxon>
        <taxon>Gryllinae</taxon>
        <taxon>Gryllus</taxon>
    </lineage>
</organism>
<evidence type="ECO:0000313" key="2">
    <source>
        <dbReference type="Proteomes" id="UP001378592"/>
    </source>
</evidence>
<comment type="caution">
    <text evidence="1">The sequence shown here is derived from an EMBL/GenBank/DDBJ whole genome shotgun (WGS) entry which is preliminary data.</text>
</comment>
<proteinExistence type="predicted"/>
<keyword evidence="2" id="KW-1185">Reference proteome</keyword>
<sequence>MALNMARVWCRCSSYCIKKNNFPNVGVNFLHLSRSVAGYERDPAPLFFSPDVQRIMRKMTKVDVKKVFRSRKLGEKLDAPEYKFLTSEELEQYMKETEKKVEERLQVPPIVKEREEINEVLSVDRALTGYDSAKFVFTDITFGVPNKDRIIVVREPDGTLRKAFWNERFRMNQIYFPEPDRQLRTPHMFEEPYLTNVLDRGEYEFVLDRACVQYEPNDPEYYRVTSTTYDHIEKEQMFDALQSTRHFGALAFYLCWNKQIDNFVLYYIQNDRIEDAVMLIQLFHLLNPESKSAETDSKDALKFIQAYISKDSSRKSVLEIALQSFLELQKQRQFVEEGIKKAHGM</sequence>
<dbReference type="AlphaFoldDB" id="A0AAN9Z0W4"/>
<dbReference type="GO" id="GO:0005763">
    <property type="term" value="C:mitochondrial small ribosomal subunit"/>
    <property type="evidence" value="ECO:0007669"/>
    <property type="project" value="TreeGrafter"/>
</dbReference>
<reference evidence="1 2" key="1">
    <citation type="submission" date="2024-03" db="EMBL/GenBank/DDBJ databases">
        <title>The genome assembly and annotation of the cricket Gryllus longicercus Weissman &amp; Gray.</title>
        <authorList>
            <person name="Szrajer S."/>
            <person name="Gray D."/>
            <person name="Ylla G."/>
        </authorList>
    </citation>
    <scope>NUCLEOTIDE SEQUENCE [LARGE SCALE GENOMIC DNA]</scope>
    <source>
        <strain evidence="1">DAG 2021-001</strain>
        <tissue evidence="1">Whole body minus gut</tissue>
    </source>
</reference>
<dbReference type="PANTHER" id="PTHR13071">
    <property type="entry name" value="MITOCHONDRIAL 28S RIBOSOMAL PROTEIN S22"/>
    <property type="match status" value="1"/>
</dbReference>
<dbReference type="Proteomes" id="UP001378592">
    <property type="component" value="Unassembled WGS sequence"/>
</dbReference>
<evidence type="ECO:0008006" key="3">
    <source>
        <dbReference type="Google" id="ProtNLM"/>
    </source>
</evidence>
<dbReference type="Pfam" id="PF10245">
    <property type="entry name" value="MRP-S22"/>
    <property type="match status" value="1"/>
</dbReference>
<evidence type="ECO:0000313" key="1">
    <source>
        <dbReference type="EMBL" id="KAK7791079.1"/>
    </source>
</evidence>
<protein>
    <recommendedName>
        <fullName evidence="3">Mitochondrial 28S ribosomal protein S22</fullName>
    </recommendedName>
</protein>
<dbReference type="EMBL" id="JAZDUA010000564">
    <property type="protein sequence ID" value="KAK7791079.1"/>
    <property type="molecule type" value="Genomic_DNA"/>
</dbReference>
<dbReference type="GO" id="GO:0003735">
    <property type="term" value="F:structural constituent of ribosome"/>
    <property type="evidence" value="ECO:0007669"/>
    <property type="project" value="TreeGrafter"/>
</dbReference>
<gene>
    <name evidence="1" type="ORF">R5R35_000503</name>
</gene>
<dbReference type="PANTHER" id="PTHR13071:SF4">
    <property type="entry name" value="SMALL RIBOSOMAL SUBUNIT PROTEIN MS22"/>
    <property type="match status" value="1"/>
</dbReference>